<evidence type="ECO:0000256" key="1">
    <source>
        <dbReference type="PROSITE-ProRule" id="PRU00042"/>
    </source>
</evidence>
<keyword evidence="5" id="KW-1185">Reference proteome</keyword>
<accession>A0A8H5GRF4</accession>
<proteinExistence type="predicted"/>
<dbReference type="InterPro" id="IPR013087">
    <property type="entry name" value="Znf_C2H2_type"/>
</dbReference>
<feature type="compositionally biased region" description="Low complexity" evidence="2">
    <location>
        <begin position="97"/>
        <end position="119"/>
    </location>
</feature>
<gene>
    <name evidence="4" type="ORF">D9615_010232</name>
</gene>
<evidence type="ECO:0000313" key="4">
    <source>
        <dbReference type="EMBL" id="KAF5369658.1"/>
    </source>
</evidence>
<dbReference type="OrthoDB" id="654211at2759"/>
<dbReference type="EMBL" id="JAACJP010000055">
    <property type="protein sequence ID" value="KAF5369658.1"/>
    <property type="molecule type" value="Genomic_DNA"/>
</dbReference>
<evidence type="ECO:0000259" key="3">
    <source>
        <dbReference type="PROSITE" id="PS50157"/>
    </source>
</evidence>
<reference evidence="4 5" key="1">
    <citation type="journal article" date="2020" name="ISME J.">
        <title>Uncovering the hidden diversity of litter-decomposition mechanisms in mushroom-forming fungi.</title>
        <authorList>
            <person name="Floudas D."/>
            <person name="Bentzer J."/>
            <person name="Ahren D."/>
            <person name="Johansson T."/>
            <person name="Persson P."/>
            <person name="Tunlid A."/>
        </authorList>
    </citation>
    <scope>NUCLEOTIDE SEQUENCE [LARGE SCALE GENOMIC DNA]</scope>
    <source>
        <strain evidence="4 5">CBS 661.87</strain>
    </source>
</reference>
<feature type="compositionally biased region" description="Polar residues" evidence="2">
    <location>
        <begin position="199"/>
        <end position="218"/>
    </location>
</feature>
<feature type="compositionally biased region" description="Polar residues" evidence="2">
    <location>
        <begin position="347"/>
        <end position="358"/>
    </location>
</feature>
<dbReference type="Pfam" id="PF00096">
    <property type="entry name" value="zf-C2H2"/>
    <property type="match status" value="1"/>
</dbReference>
<organism evidence="4 5">
    <name type="scientific">Tricholomella constricta</name>
    <dbReference type="NCBI Taxonomy" id="117010"/>
    <lineage>
        <taxon>Eukaryota</taxon>
        <taxon>Fungi</taxon>
        <taxon>Dikarya</taxon>
        <taxon>Basidiomycota</taxon>
        <taxon>Agaricomycotina</taxon>
        <taxon>Agaricomycetes</taxon>
        <taxon>Agaricomycetidae</taxon>
        <taxon>Agaricales</taxon>
        <taxon>Tricholomatineae</taxon>
        <taxon>Lyophyllaceae</taxon>
        <taxon>Tricholomella</taxon>
    </lineage>
</organism>
<feature type="compositionally biased region" description="Polar residues" evidence="2">
    <location>
        <begin position="423"/>
        <end position="438"/>
    </location>
</feature>
<dbReference type="GO" id="GO:0008270">
    <property type="term" value="F:zinc ion binding"/>
    <property type="evidence" value="ECO:0007669"/>
    <property type="project" value="UniProtKB-KW"/>
</dbReference>
<feature type="compositionally biased region" description="Polar residues" evidence="2">
    <location>
        <begin position="330"/>
        <end position="339"/>
    </location>
</feature>
<dbReference type="Gene3D" id="3.30.160.60">
    <property type="entry name" value="Classic Zinc Finger"/>
    <property type="match status" value="1"/>
</dbReference>
<evidence type="ECO:0000256" key="2">
    <source>
        <dbReference type="SAM" id="MobiDB-lite"/>
    </source>
</evidence>
<dbReference type="PROSITE" id="PS50157">
    <property type="entry name" value="ZINC_FINGER_C2H2_2"/>
    <property type="match status" value="1"/>
</dbReference>
<name>A0A8H5GRF4_9AGAR</name>
<dbReference type="AlphaFoldDB" id="A0A8H5GRF4"/>
<keyword evidence="1" id="KW-0863">Zinc-finger</keyword>
<keyword evidence="1" id="KW-0479">Metal-binding</keyword>
<feature type="region of interest" description="Disordered" evidence="2">
    <location>
        <begin position="303"/>
        <end position="358"/>
    </location>
</feature>
<protein>
    <recommendedName>
        <fullName evidence="3">C2H2-type domain-containing protein</fullName>
    </recommendedName>
</protein>
<feature type="region of interest" description="Disordered" evidence="2">
    <location>
        <begin position="96"/>
        <end position="119"/>
    </location>
</feature>
<feature type="region of interest" description="Disordered" evidence="2">
    <location>
        <begin position="198"/>
        <end position="218"/>
    </location>
</feature>
<keyword evidence="1" id="KW-0862">Zinc</keyword>
<feature type="region of interest" description="Disordered" evidence="2">
    <location>
        <begin position="377"/>
        <end position="460"/>
    </location>
</feature>
<sequence length="538" mass="58894">MMNMDKVANVLTMEEWKKLPECARFAYSRSVSWPPEPLDSIEPHYATPVYRPVFGNFHSLPDVTVAAAQVESASALDDIDDIDDVIHSWTTGIWNGSDSSPDSISPDLSTPSSDSTDLTPMEDFPMFGTPSSHFELSPLATGPLLLPDDPTTIQYDASMLSDIDGANGNSETPVLRQSLPFPENHPVVPVVRQELASRTYRTSPSASERGTKHSNATMSLSNSSIIQRCLSEQSLRPAASVATSDWLIIGSPSLNPSHIYPTSPSQNGRSVTESPTSFNRAFIGSFALSNAKDMAVDTVQPKALINDRHGKNSALAGRKTIPLPKRKQNRSTQPRASLSRTRHIIPPTSSASATFTPPANSSLISVPALQPANTAMPEGLMADIPPSTGSTQRRSSRVKRTISYEEAEDASEAPRKTKRAKGNSWQTRPSQKTSSSTQPRGPRAEPRGRRGQGRTYNCPVPRCGRSFTRLGDLKRHLKPLGNRICTNCKAELSRADALKRHVKNKACKKRTINKAPAHRDISEEELAEWLHFVTTHYV</sequence>
<evidence type="ECO:0000313" key="5">
    <source>
        <dbReference type="Proteomes" id="UP000565441"/>
    </source>
</evidence>
<comment type="caution">
    <text evidence="4">The sequence shown here is derived from an EMBL/GenBank/DDBJ whole genome shotgun (WGS) entry which is preliminary data.</text>
</comment>
<feature type="domain" description="C2H2-type" evidence="3">
    <location>
        <begin position="456"/>
        <end position="478"/>
    </location>
</feature>
<dbReference type="Proteomes" id="UP000565441">
    <property type="component" value="Unassembled WGS sequence"/>
</dbReference>